<sequence>MNKIPESFYERIKPPLSRDMIEATLNSFMISEEYDGSPMKFFEYIDDDMKVVKVVYENKSVFLDYISIDEEEDICFGVVYHKLNENEILRIINAKDDNKVSVIKEIIGMG</sequence>
<proteinExistence type="predicted"/>
<evidence type="ECO:0000313" key="2">
    <source>
        <dbReference type="Proteomes" id="UP001470230"/>
    </source>
</evidence>
<protein>
    <submittedName>
        <fullName evidence="1">Uncharacterized protein</fullName>
    </submittedName>
</protein>
<reference evidence="1 2" key="1">
    <citation type="submission" date="2024-04" db="EMBL/GenBank/DDBJ databases">
        <title>Tritrichomonas musculus Genome.</title>
        <authorList>
            <person name="Alves-Ferreira E."/>
            <person name="Grigg M."/>
            <person name="Lorenzi H."/>
            <person name="Galac M."/>
        </authorList>
    </citation>
    <scope>NUCLEOTIDE SEQUENCE [LARGE SCALE GENOMIC DNA]</scope>
    <source>
        <strain evidence="1 2">EAF2021</strain>
    </source>
</reference>
<dbReference type="Proteomes" id="UP001470230">
    <property type="component" value="Unassembled WGS sequence"/>
</dbReference>
<gene>
    <name evidence="1" type="ORF">M9Y10_018341</name>
</gene>
<name>A0ABR2HNC4_9EUKA</name>
<accession>A0ABR2HNC4</accession>
<organism evidence="1 2">
    <name type="scientific">Tritrichomonas musculus</name>
    <dbReference type="NCBI Taxonomy" id="1915356"/>
    <lineage>
        <taxon>Eukaryota</taxon>
        <taxon>Metamonada</taxon>
        <taxon>Parabasalia</taxon>
        <taxon>Tritrichomonadida</taxon>
        <taxon>Tritrichomonadidae</taxon>
        <taxon>Tritrichomonas</taxon>
    </lineage>
</organism>
<evidence type="ECO:0000313" key="1">
    <source>
        <dbReference type="EMBL" id="KAK8850217.1"/>
    </source>
</evidence>
<keyword evidence="2" id="KW-1185">Reference proteome</keyword>
<comment type="caution">
    <text evidence="1">The sequence shown here is derived from an EMBL/GenBank/DDBJ whole genome shotgun (WGS) entry which is preliminary data.</text>
</comment>
<dbReference type="EMBL" id="JAPFFF010000024">
    <property type="protein sequence ID" value="KAK8850217.1"/>
    <property type="molecule type" value="Genomic_DNA"/>
</dbReference>